<dbReference type="STRING" id="59733.SAMN05421769_1265"/>
<keyword evidence="2" id="KW-1185">Reference proteome</keyword>
<dbReference type="AlphaFoldDB" id="A0A1N6FFJ6"/>
<evidence type="ECO:0000313" key="1">
    <source>
        <dbReference type="EMBL" id="SIN94042.1"/>
    </source>
</evidence>
<gene>
    <name evidence="1" type="ORF">SAMN05421769_1265</name>
</gene>
<reference evidence="2" key="1">
    <citation type="submission" date="2016-12" db="EMBL/GenBank/DDBJ databases">
        <authorList>
            <person name="Varghese N."/>
            <person name="Submissions S."/>
        </authorList>
    </citation>
    <scope>NUCLEOTIDE SEQUENCE [LARGE SCALE GENOMIC DNA]</scope>
    <source>
        <strain evidence="2">DSM 16779</strain>
    </source>
</reference>
<proteinExistence type="predicted"/>
<sequence length="471" mass="55211">MIWIKKLWTLIVLLVSILNFSQEKLTPKVDERVEIVSTVFRLAGAQEYSQDYNKKYVADINTYFDAYKNSGIVEFIKQNRNKNGLGRDAVMSMALHLSFKNGKFSQIKEKVNLLDRRWEKVDKKQFVLLLNQFYKTTNFQQFFDNHSANYKKAEDEYQTTILSDFNQGWYSKFYGKKANEDYNIILGYGNGGGNYGIKTHPENQKETVNAVVGMSSFDKDGNAKFDKNEFQPLLIHEFNHSFINYILEMGDNKSKLENSAKIIYELVKEDMESQAYTNWEIMINESLVRASVIRYMIDNKYSQKEINEEISIQEKRKFLWIKDLVELLGKYDNNREQYPTLESFYPEIISFYDQLAPKFKTFMNDYEKNQPKVLSISPDIWNKNDVDPSIKEIIVNFDREMAEGSSINLGSTGKEHFPLIKNEGFVNNHKGIKLLTDMKPNTEYEFVLTDNKFKSKEGYPLKETVIKFKTK</sequence>
<protein>
    <recommendedName>
        <fullName evidence="3">DUF4932 domain-containing protein</fullName>
    </recommendedName>
</protein>
<evidence type="ECO:0008006" key="3">
    <source>
        <dbReference type="Google" id="ProtNLM"/>
    </source>
</evidence>
<dbReference type="Pfam" id="PF16286">
    <property type="entry name" value="DUF4932"/>
    <property type="match status" value="1"/>
</dbReference>
<dbReference type="RefSeq" id="WP_074229438.1">
    <property type="nucleotide sequence ID" value="NZ_FSRQ01000001.1"/>
</dbReference>
<name>A0A1N6FFJ6_9FLAO</name>
<evidence type="ECO:0000313" key="2">
    <source>
        <dbReference type="Proteomes" id="UP000184782"/>
    </source>
</evidence>
<dbReference type="Proteomes" id="UP000184782">
    <property type="component" value="Unassembled WGS sequence"/>
</dbReference>
<organism evidence="1 2">
    <name type="scientific">Chryseobacterium scophthalmum</name>
    <dbReference type="NCBI Taxonomy" id="59733"/>
    <lineage>
        <taxon>Bacteria</taxon>
        <taxon>Pseudomonadati</taxon>
        <taxon>Bacteroidota</taxon>
        <taxon>Flavobacteriia</taxon>
        <taxon>Flavobacteriales</taxon>
        <taxon>Weeksellaceae</taxon>
        <taxon>Chryseobacterium group</taxon>
        <taxon>Chryseobacterium</taxon>
    </lineage>
</organism>
<accession>A0A1N6FFJ6</accession>
<dbReference type="InterPro" id="IPR032560">
    <property type="entry name" value="DUF4932"/>
</dbReference>
<dbReference type="OrthoDB" id="6402335at2"/>
<dbReference type="EMBL" id="FSRQ01000001">
    <property type="protein sequence ID" value="SIN94042.1"/>
    <property type="molecule type" value="Genomic_DNA"/>
</dbReference>